<dbReference type="GO" id="GO:0035556">
    <property type="term" value="P:intracellular signal transduction"/>
    <property type="evidence" value="ECO:0007669"/>
    <property type="project" value="TreeGrafter"/>
</dbReference>
<dbReference type="CDD" id="cd14008">
    <property type="entry name" value="STKc_LKB1_CaMKK"/>
    <property type="match status" value="1"/>
</dbReference>
<evidence type="ECO:0000256" key="6">
    <source>
        <dbReference type="SAM" id="MobiDB-lite"/>
    </source>
</evidence>
<keyword evidence="4 5" id="KW-0067">ATP-binding</keyword>
<keyword evidence="1" id="KW-0808">Transferase</keyword>
<dbReference type="Proteomes" id="UP000886885">
    <property type="component" value="Chromosome 9D"/>
</dbReference>
<evidence type="ECO:0000256" key="5">
    <source>
        <dbReference type="PROSITE-ProRule" id="PRU10141"/>
    </source>
</evidence>
<dbReference type="PANTHER" id="PTHR24346:SF39">
    <property type="entry name" value="SERINE_THREONINE-PROTEIN KINASE GRIK1-RELATED"/>
    <property type="match status" value="1"/>
</dbReference>
<name>A0A8X7YW46_POPTO</name>
<dbReference type="EMBL" id="JAAWWB010000018">
    <property type="protein sequence ID" value="KAG6760718.1"/>
    <property type="molecule type" value="Genomic_DNA"/>
</dbReference>
<dbReference type="GO" id="GO:0005524">
    <property type="term" value="F:ATP binding"/>
    <property type="evidence" value="ECO:0007669"/>
    <property type="project" value="UniProtKB-UniRule"/>
</dbReference>
<feature type="domain" description="Protein kinase" evidence="7">
    <location>
        <begin position="136"/>
        <end position="466"/>
    </location>
</feature>
<gene>
    <name evidence="8" type="ORF">POTOM_033898</name>
</gene>
<dbReference type="GO" id="GO:0004674">
    <property type="term" value="F:protein serine/threonine kinase activity"/>
    <property type="evidence" value="ECO:0007669"/>
    <property type="project" value="TreeGrafter"/>
</dbReference>
<evidence type="ECO:0000256" key="2">
    <source>
        <dbReference type="ARBA" id="ARBA00022741"/>
    </source>
</evidence>
<dbReference type="SMART" id="SM00220">
    <property type="entry name" value="S_TKc"/>
    <property type="match status" value="1"/>
</dbReference>
<evidence type="ECO:0000259" key="7">
    <source>
        <dbReference type="PROSITE" id="PS50011"/>
    </source>
</evidence>
<dbReference type="PROSITE" id="PS00107">
    <property type="entry name" value="PROTEIN_KINASE_ATP"/>
    <property type="match status" value="1"/>
</dbReference>
<protein>
    <recommendedName>
        <fullName evidence="7">Protein kinase domain-containing protein</fullName>
    </recommendedName>
</protein>
<dbReference type="InterPro" id="IPR000719">
    <property type="entry name" value="Prot_kinase_dom"/>
</dbReference>
<comment type="caution">
    <text evidence="8">The sequence shown here is derived from an EMBL/GenBank/DDBJ whole genome shotgun (WGS) entry which is preliminary data.</text>
</comment>
<keyword evidence="9" id="KW-1185">Reference proteome</keyword>
<dbReference type="Pfam" id="PF00069">
    <property type="entry name" value="Pkinase"/>
    <property type="match status" value="1"/>
</dbReference>
<keyword evidence="3" id="KW-0418">Kinase</keyword>
<evidence type="ECO:0000256" key="1">
    <source>
        <dbReference type="ARBA" id="ARBA00022679"/>
    </source>
</evidence>
<dbReference type="AlphaFoldDB" id="A0A8X7YW46"/>
<evidence type="ECO:0000256" key="4">
    <source>
        <dbReference type="ARBA" id="ARBA00022840"/>
    </source>
</evidence>
<keyword evidence="2 5" id="KW-0547">Nucleotide-binding</keyword>
<dbReference type="PROSITE" id="PS50011">
    <property type="entry name" value="PROTEIN_KINASE_DOM"/>
    <property type="match status" value="1"/>
</dbReference>
<dbReference type="PANTHER" id="PTHR24346">
    <property type="entry name" value="MAP/MICROTUBULE AFFINITY-REGULATING KINASE"/>
    <property type="match status" value="1"/>
</dbReference>
<accession>A0A8X7YW46</accession>
<dbReference type="InterPro" id="IPR008271">
    <property type="entry name" value="Ser/Thr_kinase_AS"/>
</dbReference>
<proteinExistence type="predicted"/>
<dbReference type="InterPro" id="IPR017441">
    <property type="entry name" value="Protein_kinase_ATP_BS"/>
</dbReference>
<dbReference type="PROSITE" id="PS00108">
    <property type="entry name" value="PROTEIN_KINASE_ST"/>
    <property type="match status" value="1"/>
</dbReference>
<evidence type="ECO:0000256" key="3">
    <source>
        <dbReference type="ARBA" id="ARBA00022777"/>
    </source>
</evidence>
<reference evidence="8" key="1">
    <citation type="journal article" date="2020" name="bioRxiv">
        <title>Hybrid origin of Populus tomentosa Carr. identified through genome sequencing and phylogenomic analysis.</title>
        <authorList>
            <person name="An X."/>
            <person name="Gao K."/>
            <person name="Chen Z."/>
            <person name="Li J."/>
            <person name="Yang X."/>
            <person name="Yang X."/>
            <person name="Zhou J."/>
            <person name="Guo T."/>
            <person name="Zhao T."/>
            <person name="Huang S."/>
            <person name="Miao D."/>
            <person name="Khan W.U."/>
            <person name="Rao P."/>
            <person name="Ye M."/>
            <person name="Lei B."/>
            <person name="Liao W."/>
            <person name="Wang J."/>
            <person name="Ji L."/>
            <person name="Li Y."/>
            <person name="Guo B."/>
            <person name="Mustafa N.S."/>
            <person name="Li S."/>
            <person name="Yun Q."/>
            <person name="Keller S.R."/>
            <person name="Mao J."/>
            <person name="Zhang R."/>
            <person name="Strauss S.H."/>
        </authorList>
    </citation>
    <scope>NUCLEOTIDE SEQUENCE</scope>
    <source>
        <strain evidence="8">GM15</strain>
        <tissue evidence="8">Leaf</tissue>
    </source>
</reference>
<evidence type="ECO:0000313" key="9">
    <source>
        <dbReference type="Proteomes" id="UP000886885"/>
    </source>
</evidence>
<evidence type="ECO:0000313" key="8">
    <source>
        <dbReference type="EMBL" id="KAG6760718.1"/>
    </source>
</evidence>
<dbReference type="OrthoDB" id="68483at2759"/>
<feature type="compositionally biased region" description="Basic and acidic residues" evidence="6">
    <location>
        <begin position="485"/>
        <end position="508"/>
    </location>
</feature>
<feature type="region of interest" description="Disordered" evidence="6">
    <location>
        <begin position="485"/>
        <end position="518"/>
    </location>
</feature>
<sequence length="518" mass="57837">MVFLLRMIHKSYSFARAMGCCSCFGFLRKPKRRPVPISSGVINYHHHNYNNHLSQELLLDGEIDDDGGEDEVSFNGDITGTSYCDYAELPNRAKRSEENLRLRELNGLVCRKSPVKETHLLVRSEDEDGNKMINEYVRQYKIGAGSYGKVVLYQSSIDGKLCAIKAFHKSHLLKLRVAPSETAMTDVLREWCGYCNVYNSLHKGTKKTPSMGAEEKGSDSTCNIGYRVGDEYQMMIVLPRGIVIGQGDTQLRRVILDGLSVPMLIYDALVRKSNEIEVQIMKMLDHPNIVNLIEVIDDPNTDHFYMVLEYVDGKWVWEGSGPPGGIGEDTARKYLRDIVSGLMYLHAHNIVHGDIKPDNLLVTRSGTVKIGDFSVSQVVEDDNDELRRSPGTPVFTAPECCLGLTYHGKAADTWAVGVTLYCMIVNNPLVLPDELNSQLKDLLEGLLCKDPAQRMTLDAVANHTWVIGDDGPIPQFLCWCKRSSRESSDGNDNGIRDHTESNGSDHTESNGSEFGKIV</sequence>
<feature type="binding site" evidence="5">
    <location>
        <position position="165"/>
    </location>
    <ligand>
        <name>ATP</name>
        <dbReference type="ChEBI" id="CHEBI:30616"/>
    </ligand>
</feature>
<organism evidence="8 9">
    <name type="scientific">Populus tomentosa</name>
    <name type="common">Chinese white poplar</name>
    <dbReference type="NCBI Taxonomy" id="118781"/>
    <lineage>
        <taxon>Eukaryota</taxon>
        <taxon>Viridiplantae</taxon>
        <taxon>Streptophyta</taxon>
        <taxon>Embryophyta</taxon>
        <taxon>Tracheophyta</taxon>
        <taxon>Spermatophyta</taxon>
        <taxon>Magnoliopsida</taxon>
        <taxon>eudicotyledons</taxon>
        <taxon>Gunneridae</taxon>
        <taxon>Pentapetalae</taxon>
        <taxon>rosids</taxon>
        <taxon>fabids</taxon>
        <taxon>Malpighiales</taxon>
        <taxon>Salicaceae</taxon>
        <taxon>Saliceae</taxon>
        <taxon>Populus</taxon>
    </lineage>
</organism>
<dbReference type="GO" id="GO:0005737">
    <property type="term" value="C:cytoplasm"/>
    <property type="evidence" value="ECO:0007669"/>
    <property type="project" value="TreeGrafter"/>
</dbReference>